<evidence type="ECO:0000256" key="3">
    <source>
        <dbReference type="ARBA" id="ARBA00023125"/>
    </source>
</evidence>
<dbReference type="PRINTS" id="PR00039">
    <property type="entry name" value="HTHLYSR"/>
</dbReference>
<organism evidence="7 8">
    <name type="scientific">Luteimonas deserti</name>
    <dbReference type="NCBI Taxonomy" id="2752306"/>
    <lineage>
        <taxon>Bacteria</taxon>
        <taxon>Pseudomonadati</taxon>
        <taxon>Pseudomonadota</taxon>
        <taxon>Gammaproteobacteria</taxon>
        <taxon>Lysobacterales</taxon>
        <taxon>Lysobacteraceae</taxon>
        <taxon>Luteimonas</taxon>
    </lineage>
</organism>
<keyword evidence="8" id="KW-1185">Reference proteome</keyword>
<reference evidence="7 8" key="1">
    <citation type="submission" date="2020-07" db="EMBL/GenBank/DDBJ databases">
        <title>isolation of Luteimonas sp. SJ-16.</title>
        <authorList>
            <person name="Huang X.-X."/>
            <person name="Xu L."/>
            <person name="Sun J.-Q."/>
        </authorList>
    </citation>
    <scope>NUCLEOTIDE SEQUENCE [LARGE SCALE GENOMIC DNA]</scope>
    <source>
        <strain evidence="7 8">SJ-16</strain>
    </source>
</reference>
<keyword evidence="2" id="KW-0805">Transcription regulation</keyword>
<dbReference type="Pfam" id="PF03466">
    <property type="entry name" value="LysR_substrate"/>
    <property type="match status" value="1"/>
</dbReference>
<dbReference type="RefSeq" id="WP_180545924.1">
    <property type="nucleotide sequence ID" value="NZ_JACCJZ010000020.1"/>
</dbReference>
<evidence type="ECO:0000256" key="4">
    <source>
        <dbReference type="ARBA" id="ARBA00023159"/>
    </source>
</evidence>
<evidence type="ECO:0000259" key="6">
    <source>
        <dbReference type="PROSITE" id="PS50931"/>
    </source>
</evidence>
<keyword evidence="4" id="KW-0010">Activator</keyword>
<dbReference type="InterPro" id="IPR058163">
    <property type="entry name" value="LysR-type_TF_proteobact-type"/>
</dbReference>
<accession>A0A7Z0TZS0</accession>
<dbReference type="GO" id="GO:0006351">
    <property type="term" value="P:DNA-templated transcription"/>
    <property type="evidence" value="ECO:0007669"/>
    <property type="project" value="TreeGrafter"/>
</dbReference>
<dbReference type="InterPro" id="IPR036388">
    <property type="entry name" value="WH-like_DNA-bd_sf"/>
</dbReference>
<dbReference type="SUPFAM" id="SSF53850">
    <property type="entry name" value="Periplasmic binding protein-like II"/>
    <property type="match status" value="1"/>
</dbReference>
<dbReference type="GO" id="GO:0003700">
    <property type="term" value="F:DNA-binding transcription factor activity"/>
    <property type="evidence" value="ECO:0007669"/>
    <property type="project" value="InterPro"/>
</dbReference>
<sequence>MLRSQLPLHALRAFEAAARHQNFTRAALELCVSQAALSHQIRSLEDRMGTALFHRLPRGVALTDEGARLYPALNAAFDRIAASLDRLVEGPAQTVLHVGVVGTFATGWLLPRLAGFSARHPDIELRLQTHNNRIDLAGDGLDLAIRFGDGDWQGQLCTPVLDAPFAPLCAPALARTVMQPQDLARVPLLRSYRSDEWPRWLRAAGMPGLEARGPVFDSSLTLASAAAAGSGVALLPLKLFEQDLAQGRLVQVFAQTLELGRYWLTQLRSRPDSEAAARFRHWLQAEGGVTA</sequence>
<dbReference type="Proteomes" id="UP000589896">
    <property type="component" value="Unassembled WGS sequence"/>
</dbReference>
<dbReference type="Gene3D" id="3.40.190.10">
    <property type="entry name" value="Periplasmic binding protein-like II"/>
    <property type="match status" value="2"/>
</dbReference>
<dbReference type="Gene3D" id="1.10.10.10">
    <property type="entry name" value="Winged helix-like DNA-binding domain superfamily/Winged helix DNA-binding domain"/>
    <property type="match status" value="1"/>
</dbReference>
<keyword evidence="5" id="KW-0804">Transcription</keyword>
<dbReference type="GO" id="GO:0043565">
    <property type="term" value="F:sequence-specific DNA binding"/>
    <property type="evidence" value="ECO:0007669"/>
    <property type="project" value="TreeGrafter"/>
</dbReference>
<protein>
    <submittedName>
        <fullName evidence="7">LysR family transcriptional regulator</fullName>
    </submittedName>
</protein>
<keyword evidence="3" id="KW-0238">DNA-binding</keyword>
<comment type="similarity">
    <text evidence="1">Belongs to the LysR transcriptional regulatory family.</text>
</comment>
<dbReference type="SUPFAM" id="SSF46785">
    <property type="entry name" value="Winged helix' DNA-binding domain"/>
    <property type="match status" value="1"/>
</dbReference>
<dbReference type="InterPro" id="IPR036390">
    <property type="entry name" value="WH_DNA-bd_sf"/>
</dbReference>
<dbReference type="InterPro" id="IPR005119">
    <property type="entry name" value="LysR_subst-bd"/>
</dbReference>
<name>A0A7Z0TZS0_9GAMM</name>
<dbReference type="InterPro" id="IPR000847">
    <property type="entry name" value="LysR_HTH_N"/>
</dbReference>
<evidence type="ECO:0000313" key="8">
    <source>
        <dbReference type="Proteomes" id="UP000589896"/>
    </source>
</evidence>
<comment type="caution">
    <text evidence="7">The sequence shown here is derived from an EMBL/GenBank/DDBJ whole genome shotgun (WGS) entry which is preliminary data.</text>
</comment>
<dbReference type="PANTHER" id="PTHR30537">
    <property type="entry name" value="HTH-TYPE TRANSCRIPTIONAL REGULATOR"/>
    <property type="match status" value="1"/>
</dbReference>
<evidence type="ECO:0000256" key="1">
    <source>
        <dbReference type="ARBA" id="ARBA00009437"/>
    </source>
</evidence>
<evidence type="ECO:0000313" key="7">
    <source>
        <dbReference type="EMBL" id="NYZ63712.1"/>
    </source>
</evidence>
<gene>
    <name evidence="7" type="ORF">H0E82_13220</name>
</gene>
<dbReference type="Pfam" id="PF00126">
    <property type="entry name" value="HTH_1"/>
    <property type="match status" value="1"/>
</dbReference>
<dbReference type="PANTHER" id="PTHR30537:SF70">
    <property type="entry name" value="HTH-TYPE TRANSCRIPTIONAL ACTIVATOR AMPR"/>
    <property type="match status" value="1"/>
</dbReference>
<dbReference type="AlphaFoldDB" id="A0A7Z0TZS0"/>
<evidence type="ECO:0000256" key="2">
    <source>
        <dbReference type="ARBA" id="ARBA00023015"/>
    </source>
</evidence>
<evidence type="ECO:0000256" key="5">
    <source>
        <dbReference type="ARBA" id="ARBA00023163"/>
    </source>
</evidence>
<dbReference type="EMBL" id="JACCJZ010000020">
    <property type="protein sequence ID" value="NYZ63712.1"/>
    <property type="molecule type" value="Genomic_DNA"/>
</dbReference>
<dbReference type="FunFam" id="1.10.10.10:FF:000038">
    <property type="entry name" value="Glycine cleavage system transcriptional activator"/>
    <property type="match status" value="1"/>
</dbReference>
<dbReference type="PROSITE" id="PS50931">
    <property type="entry name" value="HTH_LYSR"/>
    <property type="match status" value="1"/>
</dbReference>
<proteinExistence type="inferred from homology"/>
<feature type="domain" description="HTH lysR-type" evidence="6">
    <location>
        <begin position="6"/>
        <end position="63"/>
    </location>
</feature>